<dbReference type="Proteomes" id="UP000243002">
    <property type="component" value="Unassembled WGS sequence"/>
</dbReference>
<dbReference type="EMBL" id="PXXO01000021">
    <property type="protein sequence ID" value="PSJ03497.1"/>
    <property type="molecule type" value="Genomic_DNA"/>
</dbReference>
<feature type="active site" description="Charge relay system" evidence="2">
    <location>
        <position position="303"/>
    </location>
</feature>
<accession>A0A2P7MQM4</accession>
<organism evidence="4 5">
    <name type="scientific">Cyanobium usitatum str. Tous</name>
    <dbReference type="NCBI Taxonomy" id="2116684"/>
    <lineage>
        <taxon>Bacteria</taxon>
        <taxon>Bacillati</taxon>
        <taxon>Cyanobacteriota</taxon>
        <taxon>Cyanophyceae</taxon>
        <taxon>Synechococcales</taxon>
        <taxon>Prochlorococcaceae</taxon>
        <taxon>Cyanobium</taxon>
    </lineage>
</organism>
<dbReference type="PANTHER" id="PTHR10794:SF63">
    <property type="entry name" value="ALPHA_BETA HYDROLASE 1, ISOFORM A"/>
    <property type="match status" value="1"/>
</dbReference>
<name>A0A2P7MQM4_9CYAN</name>
<dbReference type="RefSeq" id="WP_106633121.1">
    <property type="nucleotide sequence ID" value="NZ_PXXO01000021.1"/>
</dbReference>
<dbReference type="InterPro" id="IPR050960">
    <property type="entry name" value="AB_hydrolase_4_sf"/>
</dbReference>
<proteinExistence type="inferred from homology"/>
<gene>
    <name evidence="4" type="ORF">C7K55_12810</name>
</gene>
<protein>
    <submittedName>
        <fullName evidence="4">Alpha/beta hydrolase</fullName>
    </submittedName>
</protein>
<keyword evidence="4" id="KW-0378">Hydrolase</keyword>
<feature type="active site" description="Charge relay system" evidence="2">
    <location>
        <position position="146"/>
    </location>
</feature>
<dbReference type="OrthoDB" id="332676at2"/>
<dbReference type="PANTHER" id="PTHR10794">
    <property type="entry name" value="ABHYDROLASE DOMAIN-CONTAINING PROTEIN"/>
    <property type="match status" value="1"/>
</dbReference>
<evidence type="ECO:0000259" key="3">
    <source>
        <dbReference type="Pfam" id="PF00561"/>
    </source>
</evidence>
<evidence type="ECO:0000256" key="2">
    <source>
        <dbReference type="PIRSR" id="PIRSR005211-1"/>
    </source>
</evidence>
<dbReference type="Pfam" id="PF00561">
    <property type="entry name" value="Abhydrolase_1"/>
    <property type="match status" value="1"/>
</dbReference>
<feature type="active site" description="Charge relay system" evidence="2">
    <location>
        <position position="274"/>
    </location>
</feature>
<feature type="domain" description="AB hydrolase-1" evidence="3">
    <location>
        <begin position="67"/>
        <end position="306"/>
    </location>
</feature>
<dbReference type="GO" id="GO:0034338">
    <property type="term" value="F:short-chain carboxylesterase activity"/>
    <property type="evidence" value="ECO:0007669"/>
    <property type="project" value="TreeGrafter"/>
</dbReference>
<comment type="caution">
    <text evidence="4">The sequence shown here is derived from an EMBL/GenBank/DDBJ whole genome shotgun (WGS) entry which is preliminary data.</text>
</comment>
<dbReference type="PIRSF" id="PIRSF005211">
    <property type="entry name" value="Ab_hydro_YheT"/>
    <property type="match status" value="1"/>
</dbReference>
<dbReference type="InterPro" id="IPR000073">
    <property type="entry name" value="AB_hydrolase_1"/>
</dbReference>
<evidence type="ECO:0000313" key="4">
    <source>
        <dbReference type="EMBL" id="PSJ03497.1"/>
    </source>
</evidence>
<sequence>MKESASTPPVFKQRWPWIGPDLQTLRDTLRPPKLPLDLGEPIPIAVGGDASLLALVDPPVAGAPRALVLLLHGLGGSSEREGLRRMGLSLQAAGFAVWRLNLRGAGPGRPLAPGTYAARCDRDLLPVLELAQQRAGGLPLFGVGISLGGTMLLNACLASPGVLSGVVCTSSPLDLPLCSQQIELPRNRVYQRWLLRRLCAQTLADPFGVSDAESQALQGPERPRSIRSFDAAITAPRWGYASVDDYYREASPLPRLLSASVDLPPSLLLHSLDDPWVPASGAQLLAQQHLPGLDVVLTAHGGHNGFHGVGDEPLSCWGDQLVASWLKRQL</sequence>
<keyword evidence="5" id="KW-1185">Reference proteome</keyword>
<dbReference type="GO" id="GO:0047372">
    <property type="term" value="F:monoacylglycerol lipase activity"/>
    <property type="evidence" value="ECO:0007669"/>
    <property type="project" value="TreeGrafter"/>
</dbReference>
<evidence type="ECO:0000313" key="5">
    <source>
        <dbReference type="Proteomes" id="UP000243002"/>
    </source>
</evidence>
<dbReference type="SUPFAM" id="SSF53474">
    <property type="entry name" value="alpha/beta-Hydrolases"/>
    <property type="match status" value="1"/>
</dbReference>
<dbReference type="Gene3D" id="3.40.50.1820">
    <property type="entry name" value="alpha/beta hydrolase"/>
    <property type="match status" value="1"/>
</dbReference>
<reference evidence="4 5" key="1">
    <citation type="journal article" date="2018" name="Environ. Microbiol.">
        <title>Ecological and genomic features of two widespread freshwater picocyanobacteria.</title>
        <authorList>
            <person name="Cabello-Yeves P.J."/>
            <person name="Picazo A."/>
            <person name="Camacho A."/>
            <person name="Callieri C."/>
            <person name="Rosselli R."/>
            <person name="Roda-Garcia J.J."/>
            <person name="Coutinho F.H."/>
            <person name="Rodriguez-Valera F."/>
        </authorList>
    </citation>
    <scope>NUCLEOTIDE SEQUENCE [LARGE SCALE GENOMIC DNA]</scope>
    <source>
        <strain evidence="4 5">Tous</strain>
    </source>
</reference>
<comment type="similarity">
    <text evidence="1">Belongs to the AB hydrolase superfamily. AB hydrolase 4 family.</text>
</comment>
<evidence type="ECO:0000256" key="1">
    <source>
        <dbReference type="ARBA" id="ARBA00010884"/>
    </source>
</evidence>
<dbReference type="AlphaFoldDB" id="A0A2P7MQM4"/>
<dbReference type="InterPro" id="IPR012020">
    <property type="entry name" value="ABHD4"/>
</dbReference>
<dbReference type="InterPro" id="IPR029058">
    <property type="entry name" value="AB_hydrolase_fold"/>
</dbReference>